<accession>A0A414XJG6</accession>
<feature type="domain" description="Peptidase S74" evidence="1">
    <location>
        <begin position="639"/>
        <end position="732"/>
    </location>
</feature>
<dbReference type="PROSITE" id="PS51688">
    <property type="entry name" value="ICA"/>
    <property type="match status" value="1"/>
</dbReference>
<dbReference type="Proteomes" id="UP000283732">
    <property type="component" value="Unassembled WGS sequence"/>
</dbReference>
<evidence type="ECO:0000313" key="3">
    <source>
        <dbReference type="Proteomes" id="UP000283732"/>
    </source>
</evidence>
<name>A0A414XJG6_9BACT</name>
<dbReference type="Pfam" id="PF13884">
    <property type="entry name" value="Peptidase_S74"/>
    <property type="match status" value="1"/>
</dbReference>
<reference evidence="2 3" key="1">
    <citation type="submission" date="2018-08" db="EMBL/GenBank/DDBJ databases">
        <title>A genome reference for cultivated species of the human gut microbiota.</title>
        <authorList>
            <person name="Zou Y."/>
            <person name="Xue W."/>
            <person name="Luo G."/>
        </authorList>
    </citation>
    <scope>NUCLEOTIDE SEQUENCE [LARGE SCALE GENOMIC DNA]</scope>
    <source>
        <strain evidence="2 3">AM16-50</strain>
    </source>
</reference>
<dbReference type="InterPro" id="IPR030392">
    <property type="entry name" value="S74_ICA"/>
</dbReference>
<gene>
    <name evidence="2" type="ORF">DW191_19215</name>
</gene>
<dbReference type="AlphaFoldDB" id="A0A414XJG6"/>
<comment type="caution">
    <text evidence="2">The sequence shown here is derived from an EMBL/GenBank/DDBJ whole genome shotgun (WGS) entry which is preliminary data.</text>
</comment>
<dbReference type="EMBL" id="QRKC01000015">
    <property type="protein sequence ID" value="RHH74029.1"/>
    <property type="molecule type" value="Genomic_DNA"/>
</dbReference>
<sequence>MIHLMAIDVQYKNVKKTALPRTGRMLDAVGGNVTGVSGGSNIGGSSFSGYWDLITTNAAGEALEEGKEYIRTKYSAVSEKDVVAYGTQDEFPDMGFPIATYTTPGAVQIEQGGGLIIGEDGIISVDPNFAGGGLDEKQLKEYLDRYHYLTPSSLLYGYLSNSISPIITASDSVNSAFKKLETQIINLNKDYVTLTTDQTIIGQKTFEKTVLSKADVVAYAVNDIGDLIAIATPDMYGLVKYDSSVFSINSIGQLTLADGAGGGLTNVIPSGTGNAVTELSYDKATKILTWKKGSTFALRTEIPTRLGQLSNDVGYITGINKNMILNALSGAGSNNKYLAGDGTFYTISYSEISGTPNLSVYVKKAGDTMSGDLTIRKTEPALILSGSRQWSIYEASGDLGFRNGNTLAAYFSGSNNGTLLIYNDLIAHGDVVAYSSSGITDLAVVASSSTYGLVKYDGNTLRVNSSGQLYVASGGGGGGSVTWNDIAGKPSWIGSSKPSYSWSEISSKPSWIGSSKPSYSWSEISSKPSGLVTSVSISGSGNAIINASFSGGTLSLTKGSISGGSSWNGGTITGNLTISKSSPGIALSGSGPYMWFGSYWKLTVPSNDYCFYYNNDLRAYLSYSSSGNMWVKGSLVQGSDIRKKNLMGDLEDVLAKMMALSVFRYSYKNDPDATVRIGLSAQQVIQYFPEFVFTEPDGYYSMDYASMSALAIKGIQEISKRSMMIENLVKVRKDWELTKDQQIKHLQETVIRLQNEIDELKGGTAA</sequence>
<organism evidence="2 3">
    <name type="scientific">Parabacteroides merdae</name>
    <dbReference type="NCBI Taxonomy" id="46503"/>
    <lineage>
        <taxon>Bacteria</taxon>
        <taxon>Pseudomonadati</taxon>
        <taxon>Bacteroidota</taxon>
        <taxon>Bacteroidia</taxon>
        <taxon>Bacteroidales</taxon>
        <taxon>Tannerellaceae</taxon>
        <taxon>Parabacteroides</taxon>
    </lineage>
</organism>
<protein>
    <recommendedName>
        <fullName evidence="1">Peptidase S74 domain-containing protein</fullName>
    </recommendedName>
</protein>
<proteinExistence type="predicted"/>
<evidence type="ECO:0000313" key="2">
    <source>
        <dbReference type="EMBL" id="RHH74029.1"/>
    </source>
</evidence>
<evidence type="ECO:0000259" key="1">
    <source>
        <dbReference type="PROSITE" id="PS51688"/>
    </source>
</evidence>